<dbReference type="Gene3D" id="2.10.70.100">
    <property type="match status" value="2"/>
</dbReference>
<dbReference type="PROSITE" id="PS50109">
    <property type="entry name" value="HIS_KIN"/>
    <property type="match status" value="1"/>
</dbReference>
<feature type="domain" description="Response regulatory" evidence="10">
    <location>
        <begin position="1542"/>
        <end position="1651"/>
    </location>
</feature>
<evidence type="ECO:0000256" key="8">
    <source>
        <dbReference type="SAM" id="MobiDB-lite"/>
    </source>
</evidence>
<sequence>MLLGACVLATGAMAALLAQRDATAALRLQSGAHLTEVARSLAAALDRELFQRWRDIQAIAALDPLRDPPAPAAARRAWLGRLPETFPAFAEFGLVAPEGGLVASSGGLPEGLDLSQQDYVLAGRLGPYAGEAHAVAQIAEVADPGPDLPTRFVAFAAPVREAFTAPVREAFTAPVREADAARAGVVVAWMSLDRMAELKRGILDGMRLRMPGVHGFILDRHATVLLGPNGWPVQGPAPPPGLGDAAEAGTEADPVVGRARTQGYRDFPGLGWSVVVRQDAAAVLAPARALRDRILVLGLVAGTLTALLGWWAAGRLGRARAAGPASAAASAPPALPGAAAQAGTPDRSGSDLAMREAELRGLLRACPIGMVFSDTGGRVRQANDAFLGLLGLSRLALARGEVRWDELTPPEWLPRDEAAIAEAVAHGRCAPYEKEFLHADGTRVPVLVAFALVDRATGQAAGYVVDLTERRRAEVRLAGVNEQLRLAIGAARMFFWDWDLRSGRVEWSDGLEAACGLPPGGFGGNVDRFRALVDPADLPRVEAALGRALAGEDAAYEAEFRMRRADGSRRWVLARGTVLRDAAGQPLRVVGIDLDITDRKALESALTESEGLLRRGAEAGGLAIFEVEAPGTGAGGEARVSDAFRSLWGLPPEARCDFPTLLARVHPDDRAAFAAGHRRLAEAGGGFDATFRVVLPDGGLRWIRARGEASAGGDGAPTQIRGISFNVTDRYTQEQTRRDLLQLAEGSPDLIGLATLEGRLTYLNPAGRRMLGVAPGTAAGSLVLADHLAPASQALLRTVAIPRLLEAGVWEGDMRLVQAGTGAVIETRHLASALRDPAGRPVGLACVIRDVTADRQALAARAEGEARWRGLLENLHEGVVLCELVEDAAGRAVDIRYLEINGDGWERMTGIPAAAALGRRMTEVIPDIEPAWIEAYDAVVRNGTALHFEMPVAALGRRFEVHAFPLGGRRFGVSFLEISERWQAQCALAESEARFRGLADALPAFVFVTDAGGGSNIFTNTVFQDYVGLPAEALAGHAWTAVVHPDDIRRVAAAWQHSIATGAPHAIEVRIRRRDGAWRWFLVRCVAERDAAGQILRWIGTCTDVHDWRAAEIARTEAEDQLRLAVEAAELGGWSWNLRTGVLDATPRCRSLYGLPPAMPLDWDALTAAIFPADLPRWEAAIADALAARSDYAVEYRVGLPGALAWRRNVGRVEIGPDGAAVALRGVVFDIDQQKRAEAALREDRDRLEERIAERTRALAQAAAELTAEMQRRESIQNSLLQSQKLEALGQLTGGVAHDFNNILAAIQGGYRLLERRIGDNPAARDLVRHGLDASERGRRLIAQLMAFARKEELRPRRVDPGMLLREAEELICQTAGSRVRCSFEVEAEPWPVITDPVRLETALLNLAANARDAMPSGGRLTFGVRQVAVADLPAGLAANRGHVLIAVTDTGIGMDAETLRRAAEPFFTTKPPGKGTGLGLASAHGFAAQSGGALRLRSAPGEGTTVELFLPRADVLSGEVPDRAHDPGEAVADPSLHGNATLLVVDDDDGVRPVTGGFLRELGYRVIEAASAEAAEVLAHTGDAVDMLVTDIVMPGAHGHILATRLRAERPALPVLFITGYGHGALLGDTPVLSKPFTEAALARAILAGLGRTPQRAAAPGNGPAGDRLIGRLRRPALRQTYLRWLALRGGGALPPPAAMAGADLPAEVPDNAYLLDVLEDGRFRFRTAGRALEERLGRPLAGAIVGTGQPADDALASVFGEADGAAYQRCVTGRGAYYDYARFALDSGQPVLFERLLLPLAADGGEQVTQVFGVALFTELAAAPGDQP</sequence>
<dbReference type="SUPFAM" id="SSF55874">
    <property type="entry name" value="ATPase domain of HSP90 chaperone/DNA topoisomerase II/histidine kinase"/>
    <property type="match status" value="1"/>
</dbReference>
<evidence type="ECO:0000256" key="5">
    <source>
        <dbReference type="ARBA" id="ARBA00022777"/>
    </source>
</evidence>
<evidence type="ECO:0000313" key="13">
    <source>
        <dbReference type="EMBL" id="MDN3566411.1"/>
    </source>
</evidence>
<dbReference type="RefSeq" id="WP_290318332.1">
    <property type="nucleotide sequence ID" value="NZ_JAUFPN010000172.1"/>
</dbReference>
<dbReference type="InterPro" id="IPR000700">
    <property type="entry name" value="PAS-assoc_C"/>
</dbReference>
<dbReference type="PRINTS" id="PR00344">
    <property type="entry name" value="BCTRLSENSOR"/>
</dbReference>
<evidence type="ECO:0000259" key="10">
    <source>
        <dbReference type="PROSITE" id="PS50110"/>
    </source>
</evidence>
<dbReference type="SMART" id="SM00091">
    <property type="entry name" value="PAS"/>
    <property type="match status" value="6"/>
</dbReference>
<dbReference type="CDD" id="cd00082">
    <property type="entry name" value="HisKA"/>
    <property type="match status" value="1"/>
</dbReference>
<dbReference type="Pfam" id="PF08448">
    <property type="entry name" value="PAS_4"/>
    <property type="match status" value="1"/>
</dbReference>
<dbReference type="Gene3D" id="3.30.565.10">
    <property type="entry name" value="Histidine kinase-like ATPase, C-terminal domain"/>
    <property type="match status" value="1"/>
</dbReference>
<feature type="domain" description="PAC" evidence="12">
    <location>
        <begin position="1065"/>
        <end position="1117"/>
    </location>
</feature>
<dbReference type="SUPFAM" id="SSF55785">
    <property type="entry name" value="PYP-like sensor domain (PAS domain)"/>
    <property type="match status" value="7"/>
</dbReference>
<dbReference type="Pfam" id="PF08447">
    <property type="entry name" value="PAS_3"/>
    <property type="match status" value="3"/>
</dbReference>
<dbReference type="PROSITE" id="PS50110">
    <property type="entry name" value="RESPONSE_REGULATORY"/>
    <property type="match status" value="1"/>
</dbReference>
<dbReference type="Gene3D" id="1.10.287.130">
    <property type="match status" value="1"/>
</dbReference>
<name>A0ABT8A9U8_9PROT</name>
<dbReference type="InterPro" id="IPR052162">
    <property type="entry name" value="Sensor_kinase/Photoreceptor"/>
</dbReference>
<dbReference type="InterPro" id="IPR011006">
    <property type="entry name" value="CheY-like_superfamily"/>
</dbReference>
<dbReference type="InterPro" id="IPR005467">
    <property type="entry name" value="His_kinase_dom"/>
</dbReference>
<dbReference type="Pfam" id="PF02518">
    <property type="entry name" value="HATPase_c"/>
    <property type="match status" value="1"/>
</dbReference>
<keyword evidence="3 6" id="KW-0597">Phosphoprotein</keyword>
<dbReference type="SMART" id="SM00387">
    <property type="entry name" value="HATPase_c"/>
    <property type="match status" value="1"/>
</dbReference>
<dbReference type="SMART" id="SM00388">
    <property type="entry name" value="HisKA"/>
    <property type="match status" value="1"/>
</dbReference>
<dbReference type="Proteomes" id="UP001529369">
    <property type="component" value="Unassembled WGS sequence"/>
</dbReference>
<dbReference type="SMART" id="SM00086">
    <property type="entry name" value="PAC"/>
    <property type="match status" value="5"/>
</dbReference>
<dbReference type="InterPro" id="IPR013655">
    <property type="entry name" value="PAS_fold_3"/>
</dbReference>
<dbReference type="SUPFAM" id="SSF47384">
    <property type="entry name" value="Homodimeric domain of signal transducing histidine kinase"/>
    <property type="match status" value="1"/>
</dbReference>
<dbReference type="Pfam" id="PF00072">
    <property type="entry name" value="Response_reg"/>
    <property type="match status" value="1"/>
</dbReference>
<evidence type="ECO:0000259" key="11">
    <source>
        <dbReference type="PROSITE" id="PS50112"/>
    </source>
</evidence>
<keyword evidence="5" id="KW-0418">Kinase</keyword>
<evidence type="ECO:0000256" key="6">
    <source>
        <dbReference type="PROSITE-ProRule" id="PRU00169"/>
    </source>
</evidence>
<feature type="domain" description="Histidine kinase" evidence="9">
    <location>
        <begin position="1295"/>
        <end position="1515"/>
    </location>
</feature>
<evidence type="ECO:0000256" key="1">
    <source>
        <dbReference type="ARBA" id="ARBA00000085"/>
    </source>
</evidence>
<dbReference type="SMART" id="SM00448">
    <property type="entry name" value="REC"/>
    <property type="match status" value="1"/>
</dbReference>
<dbReference type="InterPro" id="IPR003594">
    <property type="entry name" value="HATPase_dom"/>
</dbReference>
<evidence type="ECO:0000256" key="3">
    <source>
        <dbReference type="ARBA" id="ARBA00022553"/>
    </source>
</evidence>
<evidence type="ECO:0000256" key="4">
    <source>
        <dbReference type="ARBA" id="ARBA00022679"/>
    </source>
</evidence>
<protein>
    <recommendedName>
        <fullName evidence="2">histidine kinase</fullName>
        <ecNumber evidence="2">2.7.13.3</ecNumber>
    </recommendedName>
</protein>
<organism evidence="13 14">
    <name type="scientific">Paeniroseomonas aquatica</name>
    <dbReference type="NCBI Taxonomy" id="373043"/>
    <lineage>
        <taxon>Bacteria</taxon>
        <taxon>Pseudomonadati</taxon>
        <taxon>Pseudomonadota</taxon>
        <taxon>Alphaproteobacteria</taxon>
        <taxon>Acetobacterales</taxon>
        <taxon>Acetobacteraceae</taxon>
        <taxon>Paeniroseomonas</taxon>
    </lineage>
</organism>
<dbReference type="PROSITE" id="PS50113">
    <property type="entry name" value="PAC"/>
    <property type="match status" value="4"/>
</dbReference>
<dbReference type="Pfam" id="PF00512">
    <property type="entry name" value="HisKA"/>
    <property type="match status" value="1"/>
</dbReference>
<gene>
    <name evidence="13" type="ORF">QWZ14_18725</name>
</gene>
<feature type="domain" description="PAC" evidence="12">
    <location>
        <begin position="687"/>
        <end position="739"/>
    </location>
</feature>
<evidence type="ECO:0000313" key="14">
    <source>
        <dbReference type="Proteomes" id="UP001529369"/>
    </source>
</evidence>
<keyword evidence="4" id="KW-0808">Transferase</keyword>
<feature type="domain" description="PAS" evidence="11">
    <location>
        <begin position="736"/>
        <end position="808"/>
    </location>
</feature>
<dbReference type="SUPFAM" id="SSF52172">
    <property type="entry name" value="CheY-like"/>
    <property type="match status" value="1"/>
</dbReference>
<feature type="domain" description="PAC" evidence="12">
    <location>
        <begin position="556"/>
        <end position="608"/>
    </location>
</feature>
<dbReference type="Pfam" id="PF13426">
    <property type="entry name" value="PAS_9"/>
    <property type="match status" value="1"/>
</dbReference>
<dbReference type="PANTHER" id="PTHR43304">
    <property type="entry name" value="PHYTOCHROME-LIKE PROTEIN CPH1"/>
    <property type="match status" value="1"/>
</dbReference>
<keyword evidence="7" id="KW-0175">Coiled coil</keyword>
<feature type="compositionally biased region" description="Low complexity" evidence="8">
    <location>
        <begin position="327"/>
        <end position="345"/>
    </location>
</feature>
<dbReference type="InterPro" id="IPR000014">
    <property type="entry name" value="PAS"/>
</dbReference>
<dbReference type="InterPro" id="IPR001610">
    <property type="entry name" value="PAC"/>
</dbReference>
<comment type="catalytic activity">
    <reaction evidence="1">
        <text>ATP + protein L-histidine = ADP + protein N-phospho-L-histidine.</text>
        <dbReference type="EC" id="2.7.13.3"/>
    </reaction>
</comment>
<dbReference type="InterPro" id="IPR004358">
    <property type="entry name" value="Sig_transdc_His_kin-like_C"/>
</dbReference>
<dbReference type="PROSITE" id="PS50112">
    <property type="entry name" value="PAS"/>
    <property type="match status" value="2"/>
</dbReference>
<keyword evidence="14" id="KW-1185">Reference proteome</keyword>
<dbReference type="InterPro" id="IPR036097">
    <property type="entry name" value="HisK_dim/P_sf"/>
</dbReference>
<proteinExistence type="predicted"/>
<feature type="domain" description="PAC" evidence="12">
    <location>
        <begin position="810"/>
        <end position="863"/>
    </location>
</feature>
<feature type="modified residue" description="4-aspartylphosphate" evidence="6">
    <location>
        <position position="1592"/>
    </location>
</feature>
<dbReference type="Gene3D" id="3.40.50.2300">
    <property type="match status" value="1"/>
</dbReference>
<evidence type="ECO:0000256" key="7">
    <source>
        <dbReference type="SAM" id="Coils"/>
    </source>
</evidence>
<dbReference type="Gene3D" id="3.30.450.20">
    <property type="entry name" value="PAS domain"/>
    <property type="match status" value="8"/>
</dbReference>
<evidence type="ECO:0000256" key="2">
    <source>
        <dbReference type="ARBA" id="ARBA00012438"/>
    </source>
</evidence>
<feature type="domain" description="PAS" evidence="11">
    <location>
        <begin position="991"/>
        <end position="1062"/>
    </location>
</feature>
<dbReference type="CDD" id="cd00130">
    <property type="entry name" value="PAS"/>
    <property type="match status" value="5"/>
</dbReference>
<feature type="region of interest" description="Disordered" evidence="8">
    <location>
        <begin position="327"/>
        <end position="351"/>
    </location>
</feature>
<dbReference type="EC" id="2.7.13.3" evidence="2"/>
<feature type="coiled-coil region" evidence="7">
    <location>
        <begin position="1231"/>
        <end position="1265"/>
    </location>
</feature>
<dbReference type="InterPro" id="IPR013656">
    <property type="entry name" value="PAS_4"/>
</dbReference>
<evidence type="ECO:0000259" key="9">
    <source>
        <dbReference type="PROSITE" id="PS50109"/>
    </source>
</evidence>
<dbReference type="NCBIfam" id="TIGR00229">
    <property type="entry name" value="sensory_box"/>
    <property type="match status" value="4"/>
</dbReference>
<dbReference type="PANTHER" id="PTHR43304:SF1">
    <property type="entry name" value="PAC DOMAIN-CONTAINING PROTEIN"/>
    <property type="match status" value="1"/>
</dbReference>
<comment type="caution">
    <text evidence="13">The sequence shown here is derived from an EMBL/GenBank/DDBJ whole genome shotgun (WGS) entry which is preliminary data.</text>
</comment>
<reference evidence="14" key="1">
    <citation type="journal article" date="2019" name="Int. J. Syst. Evol. Microbiol.">
        <title>The Global Catalogue of Microorganisms (GCM) 10K type strain sequencing project: providing services to taxonomists for standard genome sequencing and annotation.</title>
        <authorList>
            <consortium name="The Broad Institute Genomics Platform"/>
            <consortium name="The Broad Institute Genome Sequencing Center for Infectious Disease"/>
            <person name="Wu L."/>
            <person name="Ma J."/>
        </authorList>
    </citation>
    <scope>NUCLEOTIDE SEQUENCE [LARGE SCALE GENOMIC DNA]</scope>
    <source>
        <strain evidence="14">CECT 7131</strain>
    </source>
</reference>
<evidence type="ECO:0000259" key="12">
    <source>
        <dbReference type="PROSITE" id="PS50113"/>
    </source>
</evidence>
<dbReference type="InterPro" id="IPR003661">
    <property type="entry name" value="HisK_dim/P_dom"/>
</dbReference>
<dbReference type="InterPro" id="IPR001789">
    <property type="entry name" value="Sig_transdc_resp-reg_receiver"/>
</dbReference>
<dbReference type="InterPro" id="IPR036890">
    <property type="entry name" value="HATPase_C_sf"/>
</dbReference>
<dbReference type="EMBL" id="JAUFPN010000172">
    <property type="protein sequence ID" value="MDN3566411.1"/>
    <property type="molecule type" value="Genomic_DNA"/>
</dbReference>
<dbReference type="InterPro" id="IPR035965">
    <property type="entry name" value="PAS-like_dom_sf"/>
</dbReference>
<accession>A0ABT8A9U8</accession>